<name>A0AA46K1F7_SERMA</name>
<protein>
    <submittedName>
        <fullName evidence="4">3-oxoacyl-[acyl-carrier-protein] synthase II</fullName>
    </submittedName>
</protein>
<evidence type="ECO:0000313" key="5">
    <source>
        <dbReference type="Proteomes" id="UP000320710"/>
    </source>
</evidence>
<dbReference type="GO" id="GO:0005829">
    <property type="term" value="C:cytosol"/>
    <property type="evidence" value="ECO:0007669"/>
    <property type="project" value="TreeGrafter"/>
</dbReference>
<dbReference type="InterPro" id="IPR016039">
    <property type="entry name" value="Thiolase-like"/>
</dbReference>
<evidence type="ECO:0000256" key="2">
    <source>
        <dbReference type="ARBA" id="ARBA00022679"/>
    </source>
</evidence>
<dbReference type="PANTHER" id="PTHR11712:SF336">
    <property type="entry name" value="3-OXOACYL-[ACYL-CARRIER-PROTEIN] SYNTHASE, MITOCHONDRIAL"/>
    <property type="match status" value="1"/>
</dbReference>
<comment type="pathway">
    <text evidence="1">Lipid metabolism; fatty acid biosynthesis.</text>
</comment>
<dbReference type="EMBL" id="VFMJ01000001">
    <property type="protein sequence ID" value="TQI82788.1"/>
    <property type="molecule type" value="Genomic_DNA"/>
</dbReference>
<evidence type="ECO:0000256" key="1">
    <source>
        <dbReference type="ARBA" id="ARBA00005194"/>
    </source>
</evidence>
<evidence type="ECO:0000313" key="4">
    <source>
        <dbReference type="EMBL" id="TQI82788.1"/>
    </source>
</evidence>
<dbReference type="InterPro" id="IPR014031">
    <property type="entry name" value="Ketoacyl_synth_C"/>
</dbReference>
<proteinExistence type="predicted"/>
<dbReference type="GO" id="GO:0004315">
    <property type="term" value="F:3-oxoacyl-[acyl-carrier-protein] synthase activity"/>
    <property type="evidence" value="ECO:0007669"/>
    <property type="project" value="TreeGrafter"/>
</dbReference>
<dbReference type="GO" id="GO:0006633">
    <property type="term" value="P:fatty acid biosynthetic process"/>
    <property type="evidence" value="ECO:0007669"/>
    <property type="project" value="TreeGrafter"/>
</dbReference>
<dbReference type="RefSeq" id="WP_141966899.1">
    <property type="nucleotide sequence ID" value="NZ_VFMJ01000001.1"/>
</dbReference>
<gene>
    <name evidence="4" type="ORF">FHU12_0234</name>
</gene>
<dbReference type="SUPFAM" id="SSF53901">
    <property type="entry name" value="Thiolase-like"/>
    <property type="match status" value="2"/>
</dbReference>
<dbReference type="Proteomes" id="UP000320710">
    <property type="component" value="Unassembled WGS sequence"/>
</dbReference>
<dbReference type="PANTHER" id="PTHR11712">
    <property type="entry name" value="POLYKETIDE SYNTHASE-RELATED"/>
    <property type="match status" value="1"/>
</dbReference>
<dbReference type="PROSITE" id="PS52004">
    <property type="entry name" value="KS3_2"/>
    <property type="match status" value="1"/>
</dbReference>
<organism evidence="4 5">
    <name type="scientific">Serratia marcescens</name>
    <dbReference type="NCBI Taxonomy" id="615"/>
    <lineage>
        <taxon>Bacteria</taxon>
        <taxon>Pseudomonadati</taxon>
        <taxon>Pseudomonadota</taxon>
        <taxon>Gammaproteobacteria</taxon>
        <taxon>Enterobacterales</taxon>
        <taxon>Yersiniaceae</taxon>
        <taxon>Serratia</taxon>
    </lineage>
</organism>
<reference evidence="4 5" key="1">
    <citation type="submission" date="2019-06" db="EMBL/GenBank/DDBJ databases">
        <authorList>
            <person name="Deangelis K."/>
            <person name="Huntemann M."/>
            <person name="Clum A."/>
            <person name="Pillay M."/>
            <person name="Palaniappan K."/>
            <person name="Varghese N."/>
            <person name="Mikhailova N."/>
            <person name="Stamatis D."/>
            <person name="Reddy T."/>
            <person name="Daum C."/>
            <person name="Shapiro N."/>
            <person name="Ivanova N."/>
            <person name="Kyrpides N."/>
            <person name="Woyke T."/>
        </authorList>
    </citation>
    <scope>NUCLEOTIDE SEQUENCE [LARGE SCALE GENOMIC DNA]</scope>
    <source>
        <strain evidence="4 5">106R</strain>
    </source>
</reference>
<dbReference type="InterPro" id="IPR000794">
    <property type="entry name" value="Beta-ketoacyl_synthase"/>
</dbReference>
<reference evidence="4 5" key="2">
    <citation type="submission" date="2019-07" db="EMBL/GenBank/DDBJ databases">
        <title>Investigation of anaerobic lignin degradation for improved lignocellulosic biofuels.</title>
        <authorList>
            <person name="Deangelis K.PhD."/>
        </authorList>
    </citation>
    <scope>NUCLEOTIDE SEQUENCE [LARGE SCALE GENOMIC DNA]</scope>
    <source>
        <strain evidence="4 5">106R</strain>
    </source>
</reference>
<evidence type="ECO:0000259" key="3">
    <source>
        <dbReference type="PROSITE" id="PS52004"/>
    </source>
</evidence>
<dbReference type="AlphaFoldDB" id="A0AA46K1F7"/>
<accession>A0AA46K1F7</accession>
<dbReference type="InterPro" id="IPR020841">
    <property type="entry name" value="PKS_Beta-ketoAc_synthase_dom"/>
</dbReference>
<sequence>MSKLYITNAAALSPLGGSLNEIWRQILQGTVAYGHARLPGRRDFFVAETVPGSGSDIVAYASLFKEAIRRLVEQLEIEAPVDAIFFASAVGNLAEVENDIYADRPVSLEQLDFSSMETVFAETAAYGAGTKFVCVPTGCCAGLQAIGLAKTTMPRLGLKRALIMSLDFGLTPLALEAFNKINATRTYDSAMSGSPSRPFCHDRDGFLFADGGGAILVTTEEPTPSVPHIAGYGCVSSAYHMTDIATDGSSIRQSIERAIWDADITGAALDHVNLHASGTQQNDQAEYQALVDVIGPNLPPITAFKGNHGHALGGANMIEIALAWKMMTTGLLPPTAESLPVDAYEAVPPREQAVSAPMASLLKTASGFSGIHAAMIMENGNV</sequence>
<keyword evidence="2" id="KW-0808">Transferase</keyword>
<feature type="domain" description="Ketosynthase family 3 (KS3)" evidence="3">
    <location>
        <begin position="1"/>
        <end position="379"/>
    </location>
</feature>
<dbReference type="Pfam" id="PF02801">
    <property type="entry name" value="Ketoacyl-synt_C"/>
    <property type="match status" value="1"/>
</dbReference>
<dbReference type="Gene3D" id="3.40.47.10">
    <property type="match status" value="1"/>
</dbReference>
<comment type="caution">
    <text evidence="4">The sequence shown here is derived from an EMBL/GenBank/DDBJ whole genome shotgun (WGS) entry which is preliminary data.</text>
</comment>